<sequence length="418" mass="45039">MDFLRRPEPGDARGLLTVYAVLLFCLPAQMIIGPLGASGTPAGVVGMGMLLFWLMVRMLPGNGVQTGLQPVRLVVLAFAASIMLSYAWGTLNPLPADQLSGADRAILTLMSWCGIAFVACDLLRTRKSVELLLRTLVILTGIIAVMGLLQFATGFNIAELYHIPGLKINYVIGSVTDRSNFRRVSATASHAIEYGVVLAMMFPIALHQAFYVKTRRWLWLGLVSLIGLASPMSVSRSATLGLFVAFIVLFAGWSGLRRAIALLVAPVAIVVLRLLIPGLVGTITGLFTGWQDDPSIQGRTDDYVVVGEFIDKSPFLGRGFGTFLPKTFITLDNQYLGQIVETGFIGLVALITLFLVGIFSARGVRARAMDEEMRHLGQVLCASIAVAGLAFATFDGLGFPMISGLLFLLLGITGALWR</sequence>
<feature type="transmembrane region" description="Helical" evidence="5">
    <location>
        <begin position="131"/>
        <end position="152"/>
    </location>
</feature>
<feature type="transmembrane region" description="Helical" evidence="5">
    <location>
        <begin position="240"/>
        <end position="256"/>
    </location>
</feature>
<feature type="transmembrane region" description="Helical" evidence="5">
    <location>
        <begin position="376"/>
        <end position="394"/>
    </location>
</feature>
<gene>
    <name evidence="7" type="ORF">UK23_24990</name>
</gene>
<keyword evidence="8" id="KW-1185">Reference proteome</keyword>
<feature type="transmembrane region" description="Helical" evidence="5">
    <location>
        <begin position="105"/>
        <end position="124"/>
    </location>
</feature>
<accession>A0A0F0GUQ0</accession>
<dbReference type="PANTHER" id="PTHR37422:SF13">
    <property type="entry name" value="LIPOPOLYSACCHARIDE BIOSYNTHESIS PROTEIN PA4999-RELATED"/>
    <property type="match status" value="1"/>
</dbReference>
<keyword evidence="2 5" id="KW-0812">Transmembrane</keyword>
<evidence type="ECO:0000256" key="3">
    <source>
        <dbReference type="ARBA" id="ARBA00022989"/>
    </source>
</evidence>
<dbReference type="PANTHER" id="PTHR37422">
    <property type="entry name" value="TEICHURONIC ACID BIOSYNTHESIS PROTEIN TUAE"/>
    <property type="match status" value="1"/>
</dbReference>
<evidence type="ECO:0000256" key="4">
    <source>
        <dbReference type="ARBA" id="ARBA00023136"/>
    </source>
</evidence>
<proteinExistence type="predicted"/>
<evidence type="ECO:0000313" key="7">
    <source>
        <dbReference type="EMBL" id="KJK45752.1"/>
    </source>
</evidence>
<comment type="caution">
    <text evidence="7">The sequence shown here is derived from an EMBL/GenBank/DDBJ whole genome shotgun (WGS) entry which is preliminary data.</text>
</comment>
<dbReference type="AlphaFoldDB" id="A0A0F0GUQ0"/>
<dbReference type="InterPro" id="IPR007016">
    <property type="entry name" value="O-antigen_ligase-rel_domated"/>
</dbReference>
<keyword evidence="3 5" id="KW-1133">Transmembrane helix</keyword>
<dbReference type="GO" id="GO:0016020">
    <property type="term" value="C:membrane"/>
    <property type="evidence" value="ECO:0007669"/>
    <property type="project" value="UniProtKB-SubCell"/>
</dbReference>
<reference evidence="7 8" key="1">
    <citation type="submission" date="2015-02" db="EMBL/GenBank/DDBJ databases">
        <authorList>
            <person name="Ju K.-S."/>
            <person name="Doroghazi J.R."/>
            <person name="Metcalf W."/>
        </authorList>
    </citation>
    <scope>NUCLEOTIDE SEQUENCE [LARGE SCALE GENOMIC DNA]</scope>
    <source>
        <strain evidence="7 8">NRRL B-16140</strain>
    </source>
</reference>
<evidence type="ECO:0000256" key="2">
    <source>
        <dbReference type="ARBA" id="ARBA00022692"/>
    </source>
</evidence>
<keyword evidence="4 5" id="KW-0472">Membrane</keyword>
<feature type="transmembrane region" description="Helical" evidence="5">
    <location>
        <begin position="191"/>
        <end position="210"/>
    </location>
</feature>
<feature type="non-terminal residue" evidence="7">
    <location>
        <position position="418"/>
    </location>
</feature>
<protein>
    <recommendedName>
        <fullName evidence="6">O-antigen ligase-related domain-containing protein</fullName>
    </recommendedName>
</protein>
<feature type="transmembrane region" description="Helical" evidence="5">
    <location>
        <begin position="12"/>
        <end position="32"/>
    </location>
</feature>
<evidence type="ECO:0000256" key="5">
    <source>
        <dbReference type="SAM" id="Phobius"/>
    </source>
</evidence>
<dbReference type="Pfam" id="PF04932">
    <property type="entry name" value="Wzy_C"/>
    <property type="match status" value="1"/>
</dbReference>
<evidence type="ECO:0000256" key="1">
    <source>
        <dbReference type="ARBA" id="ARBA00004141"/>
    </source>
</evidence>
<dbReference type="eggNOG" id="COG3307">
    <property type="taxonomic scope" value="Bacteria"/>
</dbReference>
<feature type="transmembrane region" description="Helical" evidence="5">
    <location>
        <begin position="400"/>
        <end position="417"/>
    </location>
</feature>
<feature type="transmembrane region" description="Helical" evidence="5">
    <location>
        <begin position="344"/>
        <end position="364"/>
    </location>
</feature>
<organism evidence="7 8">
    <name type="scientific">Lentzea aerocolonigenes</name>
    <name type="common">Lechevalieria aerocolonigenes</name>
    <name type="synonym">Saccharothrix aerocolonigenes</name>
    <dbReference type="NCBI Taxonomy" id="68170"/>
    <lineage>
        <taxon>Bacteria</taxon>
        <taxon>Bacillati</taxon>
        <taxon>Actinomycetota</taxon>
        <taxon>Actinomycetes</taxon>
        <taxon>Pseudonocardiales</taxon>
        <taxon>Pseudonocardiaceae</taxon>
        <taxon>Lentzea</taxon>
    </lineage>
</organism>
<feature type="transmembrane region" description="Helical" evidence="5">
    <location>
        <begin position="263"/>
        <end position="287"/>
    </location>
</feature>
<feature type="transmembrane region" description="Helical" evidence="5">
    <location>
        <begin position="71"/>
        <end position="89"/>
    </location>
</feature>
<dbReference type="EMBL" id="JYJG01000199">
    <property type="protein sequence ID" value="KJK45752.1"/>
    <property type="molecule type" value="Genomic_DNA"/>
</dbReference>
<comment type="subcellular location">
    <subcellularLocation>
        <location evidence="1">Membrane</location>
        <topology evidence="1">Multi-pass membrane protein</topology>
    </subcellularLocation>
</comment>
<dbReference type="InterPro" id="IPR051533">
    <property type="entry name" value="WaaL-like"/>
</dbReference>
<evidence type="ECO:0000313" key="8">
    <source>
        <dbReference type="Proteomes" id="UP000033393"/>
    </source>
</evidence>
<feature type="transmembrane region" description="Helical" evidence="5">
    <location>
        <begin position="38"/>
        <end position="59"/>
    </location>
</feature>
<evidence type="ECO:0000259" key="6">
    <source>
        <dbReference type="Pfam" id="PF04932"/>
    </source>
</evidence>
<dbReference type="PATRIC" id="fig|68170.10.peg.6253"/>
<feature type="transmembrane region" description="Helical" evidence="5">
    <location>
        <begin position="217"/>
        <end position="234"/>
    </location>
</feature>
<name>A0A0F0GUQ0_LENAE</name>
<feature type="domain" description="O-antigen ligase-related" evidence="6">
    <location>
        <begin position="223"/>
        <end position="351"/>
    </location>
</feature>
<dbReference type="Proteomes" id="UP000033393">
    <property type="component" value="Unassembled WGS sequence"/>
</dbReference>